<dbReference type="EMBL" id="HACG01001907">
    <property type="protein sequence ID" value="CEK48772.1"/>
    <property type="molecule type" value="Transcribed_RNA"/>
</dbReference>
<organism evidence="2">
    <name type="scientific">Arion vulgaris</name>
    <dbReference type="NCBI Taxonomy" id="1028688"/>
    <lineage>
        <taxon>Eukaryota</taxon>
        <taxon>Metazoa</taxon>
        <taxon>Spiralia</taxon>
        <taxon>Lophotrochozoa</taxon>
        <taxon>Mollusca</taxon>
        <taxon>Gastropoda</taxon>
        <taxon>Heterobranchia</taxon>
        <taxon>Euthyneura</taxon>
        <taxon>Panpulmonata</taxon>
        <taxon>Eupulmonata</taxon>
        <taxon>Stylommatophora</taxon>
        <taxon>Helicina</taxon>
        <taxon>Arionoidea</taxon>
        <taxon>Arionidae</taxon>
        <taxon>Arion</taxon>
    </lineage>
</organism>
<feature type="non-terminal residue" evidence="2">
    <location>
        <position position="105"/>
    </location>
</feature>
<accession>A0A0B6XXH6</accession>
<feature type="region of interest" description="Disordered" evidence="1">
    <location>
        <begin position="1"/>
        <end position="32"/>
    </location>
</feature>
<evidence type="ECO:0000313" key="2">
    <source>
        <dbReference type="EMBL" id="CEK48772.1"/>
    </source>
</evidence>
<sequence>SSLQEIQLPTKPENQSTLSDSISKNTLSDNNANLPEDIIIDILDSAKMLSNGIDNKIDELDNSINTQEHVNEEEKNVLVVIEDDLNSCVVKPVKNILTKSSSVRR</sequence>
<evidence type="ECO:0000256" key="1">
    <source>
        <dbReference type="SAM" id="MobiDB-lite"/>
    </source>
</evidence>
<reference evidence="2" key="1">
    <citation type="submission" date="2014-12" db="EMBL/GenBank/DDBJ databases">
        <title>Insight into the proteome of Arion vulgaris.</title>
        <authorList>
            <person name="Aradska J."/>
            <person name="Bulat T."/>
            <person name="Smidak R."/>
            <person name="Sarate P."/>
            <person name="Gangsoo J."/>
            <person name="Sialana F."/>
            <person name="Bilban M."/>
            <person name="Lubec G."/>
        </authorList>
    </citation>
    <scope>NUCLEOTIDE SEQUENCE</scope>
    <source>
        <tissue evidence="2">Skin</tissue>
    </source>
</reference>
<feature type="non-terminal residue" evidence="2">
    <location>
        <position position="1"/>
    </location>
</feature>
<gene>
    <name evidence="2" type="primary">ORF5151</name>
</gene>
<dbReference type="AlphaFoldDB" id="A0A0B6XXH6"/>
<name>A0A0B6XXH6_9EUPU</name>
<proteinExistence type="predicted"/>
<protein>
    <submittedName>
        <fullName evidence="2">Uncharacterized protein</fullName>
    </submittedName>
</protein>